<dbReference type="AlphaFoldDB" id="A0A4Y9YNG3"/>
<evidence type="ECO:0000313" key="2">
    <source>
        <dbReference type="Proteomes" id="UP000298390"/>
    </source>
</evidence>
<name>A0A4Y9YNG3_9APHY</name>
<dbReference type="EMBL" id="SEKV01000143">
    <property type="protein sequence ID" value="TFY63051.1"/>
    <property type="molecule type" value="Genomic_DNA"/>
</dbReference>
<comment type="caution">
    <text evidence="1">The sequence shown here is derived from an EMBL/GenBank/DDBJ whole genome shotgun (WGS) entry which is preliminary data.</text>
</comment>
<sequence>MTAAQVVTINSLNDDVLSLIVSWLSRKDTSQLALASRDVSPVARRRMLSTLRVCAPIGGSFFYELMLQEDDGFRLRCLRNLQIHHSPGPVSDPYGGFALQVIACVLEKASNLRTLYLSYMEEILASPNGYLLGNAITSLSDLSELEIPVIGERGLELCGRMTCRPTLIRLGCETFPSLSILHTASEIQLSGCSLMSQLEDSDGPMPLPAQTDLLPNTRVLRLTNMDPLPFVALCRNLKCLHLEYIAVLDEDNEEIYPHDADNTFSTGHALLLGLVTRLNVLDVFVDNTTESRLSETIVTTIRATHPVVLSIQHHYGDIHLWRRLAELAKHTRSRLRYLDVLLHNDIDSVYQWLEECLPLLADCGILCVRLRLIQHLQNTLLGEDHGILEPNSDKWLVHDSWKDLRATAPDILAKAIPSLRYVSISWGYMVMWNVGTCKTTFANRSRWWNITRGNAEASPGSADVRAEENNARALVEIGEEEGLRIDAYLRGDAFAKTLRLPKDFM</sequence>
<proteinExistence type="predicted"/>
<accession>A0A4Y9YNG3</accession>
<evidence type="ECO:0008006" key="3">
    <source>
        <dbReference type="Google" id="ProtNLM"/>
    </source>
</evidence>
<evidence type="ECO:0000313" key="1">
    <source>
        <dbReference type="EMBL" id="TFY63051.1"/>
    </source>
</evidence>
<gene>
    <name evidence="1" type="ORF">EVJ58_g3468</name>
</gene>
<reference evidence="1 2" key="1">
    <citation type="submission" date="2019-01" db="EMBL/GenBank/DDBJ databases">
        <title>Genome sequencing of the rare red list fungi Fomitopsis rosea.</title>
        <authorList>
            <person name="Buettner E."/>
            <person name="Kellner H."/>
        </authorList>
    </citation>
    <scope>NUCLEOTIDE SEQUENCE [LARGE SCALE GENOMIC DNA]</scope>
    <source>
        <strain evidence="1 2">DSM 105464</strain>
    </source>
</reference>
<protein>
    <recommendedName>
        <fullName evidence="3">F-box domain-containing protein</fullName>
    </recommendedName>
</protein>
<dbReference type="STRING" id="34475.A0A4Y9YNG3"/>
<dbReference type="Proteomes" id="UP000298390">
    <property type="component" value="Unassembled WGS sequence"/>
</dbReference>
<organism evidence="1 2">
    <name type="scientific">Rhodofomes roseus</name>
    <dbReference type="NCBI Taxonomy" id="34475"/>
    <lineage>
        <taxon>Eukaryota</taxon>
        <taxon>Fungi</taxon>
        <taxon>Dikarya</taxon>
        <taxon>Basidiomycota</taxon>
        <taxon>Agaricomycotina</taxon>
        <taxon>Agaricomycetes</taxon>
        <taxon>Polyporales</taxon>
        <taxon>Rhodofomes</taxon>
    </lineage>
</organism>